<evidence type="ECO:0000256" key="2">
    <source>
        <dbReference type="SAM" id="MobiDB-lite"/>
    </source>
</evidence>
<dbReference type="Proteomes" id="UP000663869">
    <property type="component" value="Unassembled WGS sequence"/>
</dbReference>
<name>A0A818JGX4_9BILA</name>
<evidence type="ECO:0000313" key="6">
    <source>
        <dbReference type="Proteomes" id="UP000663869"/>
    </source>
</evidence>
<dbReference type="Proteomes" id="UP000663862">
    <property type="component" value="Unassembled WGS sequence"/>
</dbReference>
<feature type="compositionally biased region" description="Acidic residues" evidence="2">
    <location>
        <begin position="338"/>
        <end position="349"/>
    </location>
</feature>
<protein>
    <submittedName>
        <fullName evidence="4">Uncharacterized protein</fullName>
    </submittedName>
</protein>
<dbReference type="AlphaFoldDB" id="A0A818JGX4"/>
<feature type="compositionally biased region" description="Low complexity" evidence="2">
    <location>
        <begin position="424"/>
        <end position="439"/>
    </location>
</feature>
<dbReference type="EMBL" id="CAJNYU010002342">
    <property type="protein sequence ID" value="CAF3535679.1"/>
    <property type="molecule type" value="Genomic_DNA"/>
</dbReference>
<keyword evidence="3" id="KW-0812">Transmembrane</keyword>
<keyword evidence="3" id="KW-1133">Transmembrane helix</keyword>
<reference evidence="4" key="1">
    <citation type="submission" date="2021-02" db="EMBL/GenBank/DDBJ databases">
        <authorList>
            <person name="Nowell W R."/>
        </authorList>
    </citation>
    <scope>NUCLEOTIDE SEQUENCE</scope>
</reference>
<feature type="compositionally biased region" description="Polar residues" evidence="2">
    <location>
        <begin position="311"/>
        <end position="330"/>
    </location>
</feature>
<accession>A0A818JGX4</accession>
<feature type="transmembrane region" description="Helical" evidence="3">
    <location>
        <begin position="7"/>
        <end position="25"/>
    </location>
</feature>
<proteinExistence type="predicted"/>
<feature type="coiled-coil region" evidence="1">
    <location>
        <begin position="24"/>
        <end position="163"/>
    </location>
</feature>
<dbReference type="EMBL" id="CAJOBQ010000493">
    <property type="protein sequence ID" value="CAF4367214.1"/>
    <property type="molecule type" value="Genomic_DNA"/>
</dbReference>
<sequence>MSTRTPSFIVVGLVIIMLLLGLFYMSCSSKNNELRLSLEQYEERIRLLTIKNSDVDRKLENMISRKRELEEEKLTIQRQMEKKDSEVNDLNTKLNEKLAEIQSLKTDKNVLDEQLKDYKSVSESLASKNSLIEKLQQQLNDEKQSKSDDFNRLKQEYDSLKNSQSNQSASNNPSLNNFIIPQQRFRPFILNDTTTKSITSLFQNPSNKLNNLTQEIKPQAVPTRLDLQEKVPNIAGANANPLTTTTLPNEQQQFADNNKLQQNVGQNVPAPPLVNNAQKQPDPIESAQGAPQSANKLNNENQAAAAAAAADNSQYQQRLQRSLNNSISDNKNMKSMDDADNENDDEEQLDNNNPPPNAAILSNAMKQDNVEINDSPLMNDPALIKLNNNNNYRIGNRERYRQVQNKIQDEQQINNGQDIEHESNNNNKENQDVKNLNAL</sequence>
<feature type="region of interest" description="Disordered" evidence="2">
    <location>
        <begin position="263"/>
        <end position="360"/>
    </location>
</feature>
<feature type="region of interest" description="Disordered" evidence="2">
    <location>
        <begin position="415"/>
        <end position="439"/>
    </location>
</feature>
<keyword evidence="1" id="KW-0175">Coiled coil</keyword>
<organism evidence="4 6">
    <name type="scientific">Rotaria socialis</name>
    <dbReference type="NCBI Taxonomy" id="392032"/>
    <lineage>
        <taxon>Eukaryota</taxon>
        <taxon>Metazoa</taxon>
        <taxon>Spiralia</taxon>
        <taxon>Gnathifera</taxon>
        <taxon>Rotifera</taxon>
        <taxon>Eurotatoria</taxon>
        <taxon>Bdelloidea</taxon>
        <taxon>Philodinida</taxon>
        <taxon>Philodinidae</taxon>
        <taxon>Rotaria</taxon>
    </lineage>
</organism>
<evidence type="ECO:0000313" key="4">
    <source>
        <dbReference type="EMBL" id="CAF3535679.1"/>
    </source>
</evidence>
<evidence type="ECO:0000256" key="3">
    <source>
        <dbReference type="SAM" id="Phobius"/>
    </source>
</evidence>
<evidence type="ECO:0000256" key="1">
    <source>
        <dbReference type="SAM" id="Coils"/>
    </source>
</evidence>
<feature type="compositionally biased region" description="Polar residues" evidence="2">
    <location>
        <begin position="289"/>
        <end position="302"/>
    </location>
</feature>
<gene>
    <name evidence="4" type="ORF">FME351_LOCUS18708</name>
    <name evidence="5" type="ORF">TSG867_LOCUS10629</name>
</gene>
<keyword evidence="3" id="KW-0472">Membrane</keyword>
<evidence type="ECO:0000313" key="5">
    <source>
        <dbReference type="EMBL" id="CAF4367214.1"/>
    </source>
</evidence>
<comment type="caution">
    <text evidence="4">The sequence shown here is derived from an EMBL/GenBank/DDBJ whole genome shotgun (WGS) entry which is preliminary data.</text>
</comment>